<dbReference type="EMBL" id="JACJVR010000052">
    <property type="protein sequence ID" value="MBB6692338.1"/>
    <property type="molecule type" value="Genomic_DNA"/>
</dbReference>
<comment type="caution">
    <text evidence="2">The sequence shown here is derived from an EMBL/GenBank/DDBJ whole genome shotgun (WGS) entry which is preliminary data.</text>
</comment>
<organism evidence="2 3">
    <name type="scientific">Cohnella xylanilytica</name>
    <dbReference type="NCBI Taxonomy" id="557555"/>
    <lineage>
        <taxon>Bacteria</taxon>
        <taxon>Bacillati</taxon>
        <taxon>Bacillota</taxon>
        <taxon>Bacilli</taxon>
        <taxon>Bacillales</taxon>
        <taxon>Paenibacillaceae</taxon>
        <taxon>Cohnella</taxon>
    </lineage>
</organism>
<reference evidence="2 3" key="1">
    <citation type="submission" date="2020-08" db="EMBL/GenBank/DDBJ databases">
        <title>Cohnella phylogeny.</title>
        <authorList>
            <person name="Dunlap C."/>
        </authorList>
    </citation>
    <scope>NUCLEOTIDE SEQUENCE [LARGE SCALE GENOMIC DNA]</scope>
    <source>
        <strain evidence="2 3">DSM 25239</strain>
    </source>
</reference>
<dbReference type="SMART" id="SM00530">
    <property type="entry name" value="HTH_XRE"/>
    <property type="match status" value="1"/>
</dbReference>
<dbReference type="Pfam" id="PF01381">
    <property type="entry name" value="HTH_3"/>
    <property type="match status" value="1"/>
</dbReference>
<evidence type="ECO:0000259" key="1">
    <source>
        <dbReference type="PROSITE" id="PS50943"/>
    </source>
</evidence>
<evidence type="ECO:0000313" key="2">
    <source>
        <dbReference type="EMBL" id="MBB6692338.1"/>
    </source>
</evidence>
<dbReference type="SUPFAM" id="SSF47413">
    <property type="entry name" value="lambda repressor-like DNA-binding domains"/>
    <property type="match status" value="1"/>
</dbReference>
<dbReference type="Gene3D" id="1.10.260.40">
    <property type="entry name" value="lambda repressor-like DNA-binding domains"/>
    <property type="match status" value="1"/>
</dbReference>
<feature type="domain" description="HTH cro/C1-type" evidence="1">
    <location>
        <begin position="7"/>
        <end position="61"/>
    </location>
</feature>
<dbReference type="RefSeq" id="WP_185136330.1">
    <property type="nucleotide sequence ID" value="NZ_JACJVR010000052.1"/>
</dbReference>
<dbReference type="AlphaFoldDB" id="A0A841TZF5"/>
<evidence type="ECO:0000313" key="3">
    <source>
        <dbReference type="Proteomes" id="UP000553776"/>
    </source>
</evidence>
<dbReference type="GO" id="GO:0003677">
    <property type="term" value="F:DNA binding"/>
    <property type="evidence" value="ECO:0007669"/>
    <property type="project" value="InterPro"/>
</dbReference>
<dbReference type="InterPro" id="IPR001387">
    <property type="entry name" value="Cro/C1-type_HTH"/>
</dbReference>
<proteinExistence type="predicted"/>
<dbReference type="InterPro" id="IPR010982">
    <property type="entry name" value="Lambda_DNA-bd_dom_sf"/>
</dbReference>
<dbReference type="PROSITE" id="PS50943">
    <property type="entry name" value="HTH_CROC1"/>
    <property type="match status" value="1"/>
</dbReference>
<dbReference type="Proteomes" id="UP000553776">
    <property type="component" value="Unassembled WGS sequence"/>
</dbReference>
<name>A0A841TZF5_9BACL</name>
<gene>
    <name evidence="2" type="ORF">H7B90_13080</name>
</gene>
<protein>
    <submittedName>
        <fullName evidence="2">Helix-turn-helix domain-containing protein</fullName>
    </submittedName>
</protein>
<sequence>MVSNNRLRMVRKEVGMPLSELARRSGTSRQTITNIELKGQVPNGLLMLSICEALKRSPDEIFFASHVNHG</sequence>
<accession>A0A841TZF5</accession>
<keyword evidence="3" id="KW-1185">Reference proteome</keyword>
<dbReference type="CDD" id="cd00093">
    <property type="entry name" value="HTH_XRE"/>
    <property type="match status" value="1"/>
</dbReference>